<feature type="region of interest" description="Disordered" evidence="4">
    <location>
        <begin position="1124"/>
        <end position="1143"/>
    </location>
</feature>
<dbReference type="EnsemblMetazoa" id="CLYHEMT024344.1">
    <property type="protein sequence ID" value="CLYHEMP024344.1"/>
    <property type="gene ID" value="CLYHEMG024344"/>
</dbReference>
<evidence type="ECO:0000313" key="7">
    <source>
        <dbReference type="EnsemblMetazoa" id="CLYHEMP024344.1"/>
    </source>
</evidence>
<dbReference type="PROSITE" id="PS51192">
    <property type="entry name" value="HELICASE_ATP_BIND_1"/>
    <property type="match status" value="1"/>
</dbReference>
<dbReference type="Gene3D" id="3.40.50.300">
    <property type="entry name" value="P-loop containing nucleotide triphosphate hydrolases"/>
    <property type="match status" value="1"/>
</dbReference>
<dbReference type="PANTHER" id="PTHR45629:SF7">
    <property type="entry name" value="DNA EXCISION REPAIR PROTEIN ERCC-6-RELATED"/>
    <property type="match status" value="1"/>
</dbReference>
<feature type="compositionally biased region" description="Basic residues" evidence="4">
    <location>
        <begin position="930"/>
        <end position="940"/>
    </location>
</feature>
<dbReference type="Pfam" id="PF00271">
    <property type="entry name" value="Helicase_C"/>
    <property type="match status" value="1"/>
</dbReference>
<keyword evidence="3" id="KW-0539">Nucleus</keyword>
<feature type="region of interest" description="Disordered" evidence="4">
    <location>
        <begin position="1025"/>
        <end position="1070"/>
    </location>
</feature>
<feature type="region of interest" description="Disordered" evidence="4">
    <location>
        <begin position="670"/>
        <end position="702"/>
    </location>
</feature>
<dbReference type="Proteomes" id="UP000594262">
    <property type="component" value="Unplaced"/>
</dbReference>
<dbReference type="GO" id="GO:0016787">
    <property type="term" value="F:hydrolase activity"/>
    <property type="evidence" value="ECO:0007669"/>
    <property type="project" value="UniProtKB-KW"/>
</dbReference>
<feature type="domain" description="Helicase C-terminal" evidence="6">
    <location>
        <begin position="469"/>
        <end position="623"/>
    </location>
</feature>
<accession>A0A7M5XJD4</accession>
<dbReference type="InterPro" id="IPR001650">
    <property type="entry name" value="Helicase_C-like"/>
</dbReference>
<feature type="region of interest" description="Disordered" evidence="4">
    <location>
        <begin position="1252"/>
        <end position="1272"/>
    </location>
</feature>
<dbReference type="InterPro" id="IPR038718">
    <property type="entry name" value="SNF2-like_sf"/>
</dbReference>
<dbReference type="GeneID" id="136816570"/>
<dbReference type="OrthoDB" id="448448at2759"/>
<keyword evidence="8" id="KW-1185">Reference proteome</keyword>
<protein>
    <recommendedName>
        <fullName evidence="9">DNA excision repair protein ERCC-6-like 2</fullName>
    </recommendedName>
</protein>
<dbReference type="InterPro" id="IPR050496">
    <property type="entry name" value="SNF2_RAD54_helicase_repair"/>
</dbReference>
<dbReference type="GO" id="GO:0005634">
    <property type="term" value="C:nucleus"/>
    <property type="evidence" value="ECO:0007669"/>
    <property type="project" value="UniProtKB-SubCell"/>
</dbReference>
<feature type="region of interest" description="Disordered" evidence="4">
    <location>
        <begin position="1210"/>
        <end position="1234"/>
    </location>
</feature>
<dbReference type="RefSeq" id="XP_066929010.1">
    <property type="nucleotide sequence ID" value="XM_067072909.1"/>
</dbReference>
<dbReference type="PANTHER" id="PTHR45629">
    <property type="entry name" value="SNF2/RAD54 FAMILY MEMBER"/>
    <property type="match status" value="1"/>
</dbReference>
<dbReference type="FunFam" id="3.40.50.10810:FF:000019">
    <property type="entry name" value="DNA excision repair protein ERCC-6-like 2 isoform X1"/>
    <property type="match status" value="1"/>
</dbReference>
<dbReference type="PROSITE" id="PS00690">
    <property type="entry name" value="DEAH_ATP_HELICASE"/>
    <property type="match status" value="1"/>
</dbReference>
<dbReference type="Pfam" id="PF25806">
    <property type="entry name" value="RHH_ERCC6L2"/>
    <property type="match status" value="1"/>
</dbReference>
<feature type="domain" description="Helicase ATP-binding" evidence="5">
    <location>
        <begin position="112"/>
        <end position="274"/>
    </location>
</feature>
<evidence type="ECO:0008006" key="9">
    <source>
        <dbReference type="Google" id="ProtNLM"/>
    </source>
</evidence>
<sequence length="1356" mass="154977">MASNKSLLIHDDYMRRKYEDLSDEETGKILDFGQLKFKKTSKVLNGSPAKKTAQNLKNGNSLAKGKEKPALDILPRSEKVPYKLNEDHDVSIPASINQYLHQYQREGVSFLWNHYCQHKGCILADDMGLGKTIQVLALFAAVLESKPKNPPIFLVVAPTSVLYNWQDEMDVWLNIRVGMFHRKNKQEIIDQAKNKEFDVILTTHETMRIYFDMVSQILWSAVIFDEVHRIKEETSQLTQTSKELPSLCRIGLTGTPLQNNLKELWCLLDWANPGCLGSSKAFEERFERPIMFGQRLDATKRELATARKKQQELALLHSDWMLRRTKENHLHELPRKDEKIVFCPVSPLQKAIYEEILKLPKCKMLLLLDKKCRCGSGRNGRRCCLKRFNWRKIMFPFIQLFLKLSNHTALLFPSPISHDRKTNRVNSELNMEVFEHLQKMFPRFKELSSGGANLFANLSSFELCGKMAVLHKLMTSLLSKGDKILLFSNSTRLLNILETYIASRGILTRRIDGSTAPKQRHYIMKEFNNNPELSVCLLSTKAGALGMNFTGANVVIIFDPCWNPTFEQQAQDRAYRIGQRRNVSVYRLISVGTIEENMYMRQIYKQQLSNIAIEMSTESRYFTGVANNVEHHGELFGVSNMFRFSADHTSGFAKEVFGKTKQIENDVAMARYQSPVSRKKPSQRVKPNPRHQPLEDSDDDYTQDATQCADDILTNDDGDSENEEVEWCDQVEAELDQLLGSCDVSLAPTAKHLVGASRHEEKLSNKAISDVFWKGKNSQDFANKEESQESQDVCLGSKEEPQAIDNRDFKPLPATARMREKHMFERIGNTMFMIGSTPKSIMGEHFEELAKMNGVSVEKLADFILNQSEAESKKMLRDYYVNKEPNLRLVSSFDKIYGNDENKFTTLVDGDYDTKHGLLRGNSSLNSKRPPARRKNHHSKTKDFSSLLDKDNDLIKSFRKERKKVTSPIEKQFDHFSKIDILGSNKLKRKIDNSSKTCSRPDIHNHPFAAFEKIRESFHKKETQIIDDWSSDEENESKRNEKSVPREGETSKRTPKSYHKLTPALNNTPKVTRKSGATIKVENTLEDYKSQKTFGNFSTPKSAIPETLINGGSILDELLANDSPYKPKRVKSDSNQNTNHGQRLLEKLPKSREQSFIKQELSSSVTTPERIFTKQRDSLNNKSRTQSPLINLEPNTSILDNILGIKSPRKPNSNRIIPDSLDNENSPEESFFKSPRNTKKIGKIVPTCFPESPIPRNRFGTTNLDKGSMGKYSPSKKLYDPTIFLEEGKSILDELLNLDAKPRRRVGTSDSRTSCHRDEDVITSNCHGNRNVAKAMTPKRTLNKLPNTTSILDQFL</sequence>
<evidence type="ECO:0000259" key="5">
    <source>
        <dbReference type="PROSITE" id="PS51192"/>
    </source>
</evidence>
<dbReference type="GO" id="GO:0005524">
    <property type="term" value="F:ATP binding"/>
    <property type="evidence" value="ECO:0007669"/>
    <property type="project" value="InterPro"/>
</dbReference>
<dbReference type="InterPro" id="IPR057931">
    <property type="entry name" value="RHH_ERCC6L2"/>
</dbReference>
<dbReference type="SUPFAM" id="SSF52540">
    <property type="entry name" value="P-loop containing nucleoside triphosphate hydrolases"/>
    <property type="match status" value="2"/>
</dbReference>
<feature type="compositionally biased region" description="Basic residues" evidence="4">
    <location>
        <begin position="677"/>
        <end position="689"/>
    </location>
</feature>
<dbReference type="InterPro" id="IPR002464">
    <property type="entry name" value="DNA/RNA_helicase_DEAH_CS"/>
</dbReference>
<dbReference type="SMART" id="SM00490">
    <property type="entry name" value="HELICc"/>
    <property type="match status" value="1"/>
</dbReference>
<evidence type="ECO:0000256" key="1">
    <source>
        <dbReference type="ARBA" id="ARBA00004123"/>
    </source>
</evidence>
<dbReference type="PROSITE" id="PS51194">
    <property type="entry name" value="HELICASE_CTER"/>
    <property type="match status" value="1"/>
</dbReference>
<evidence type="ECO:0000256" key="2">
    <source>
        <dbReference type="ARBA" id="ARBA00022801"/>
    </source>
</evidence>
<evidence type="ECO:0000256" key="4">
    <source>
        <dbReference type="SAM" id="MobiDB-lite"/>
    </source>
</evidence>
<evidence type="ECO:0000256" key="3">
    <source>
        <dbReference type="ARBA" id="ARBA00023242"/>
    </source>
</evidence>
<evidence type="ECO:0000313" key="8">
    <source>
        <dbReference type="Proteomes" id="UP000594262"/>
    </source>
</evidence>
<dbReference type="InterPro" id="IPR000330">
    <property type="entry name" value="SNF2_N"/>
</dbReference>
<keyword evidence="2" id="KW-0378">Hydrolase</keyword>
<name>A0A7M5XJD4_9CNID</name>
<reference evidence="7" key="1">
    <citation type="submission" date="2021-01" db="UniProtKB">
        <authorList>
            <consortium name="EnsemblMetazoa"/>
        </authorList>
    </citation>
    <scope>IDENTIFICATION</scope>
</reference>
<dbReference type="SMART" id="SM00487">
    <property type="entry name" value="DEXDc"/>
    <property type="match status" value="1"/>
</dbReference>
<feature type="compositionally biased region" description="Basic and acidic residues" evidence="4">
    <location>
        <begin position="1036"/>
        <end position="1052"/>
    </location>
</feature>
<dbReference type="InterPro" id="IPR027417">
    <property type="entry name" value="P-loop_NTPase"/>
</dbReference>
<proteinExistence type="predicted"/>
<dbReference type="InterPro" id="IPR049730">
    <property type="entry name" value="SNF2/RAD54-like_C"/>
</dbReference>
<dbReference type="Pfam" id="PF00176">
    <property type="entry name" value="SNF2-rel_dom"/>
    <property type="match status" value="1"/>
</dbReference>
<comment type="subcellular location">
    <subcellularLocation>
        <location evidence="1">Nucleus</location>
    </subcellularLocation>
</comment>
<organism evidence="7 8">
    <name type="scientific">Clytia hemisphaerica</name>
    <dbReference type="NCBI Taxonomy" id="252671"/>
    <lineage>
        <taxon>Eukaryota</taxon>
        <taxon>Metazoa</taxon>
        <taxon>Cnidaria</taxon>
        <taxon>Hydrozoa</taxon>
        <taxon>Hydroidolina</taxon>
        <taxon>Leptothecata</taxon>
        <taxon>Obeliida</taxon>
        <taxon>Clytiidae</taxon>
        <taxon>Clytia</taxon>
    </lineage>
</organism>
<dbReference type="InterPro" id="IPR014001">
    <property type="entry name" value="Helicase_ATP-bd"/>
</dbReference>
<dbReference type="CDD" id="cd18793">
    <property type="entry name" value="SF2_C_SNF"/>
    <property type="match status" value="1"/>
</dbReference>
<dbReference type="Gene3D" id="3.40.50.10810">
    <property type="entry name" value="Tandem AAA-ATPase domain"/>
    <property type="match status" value="1"/>
</dbReference>
<evidence type="ECO:0000259" key="6">
    <source>
        <dbReference type="PROSITE" id="PS51194"/>
    </source>
</evidence>
<feature type="region of interest" description="Disordered" evidence="4">
    <location>
        <begin position="919"/>
        <end position="944"/>
    </location>
</feature>